<reference evidence="1" key="1">
    <citation type="submission" date="2023-06" db="EMBL/GenBank/DDBJ databases">
        <authorList>
            <person name="Jiang Y."/>
            <person name="Liu Q."/>
        </authorList>
    </citation>
    <scope>NUCLEOTIDE SEQUENCE</scope>
    <source>
        <strain evidence="1">CGMCC 1.12090</strain>
    </source>
</reference>
<gene>
    <name evidence="1" type="ORF">Q2T77_32570</name>
</gene>
<sequence>MKLRTWLRNLGAARAPDFIIGGAEDPYLLRWWLIPRNRFFNVYLHCFKRSDDDRALHDHPWLFNCSWLLDGQYMEHTPAGQVERRAGALKFRWGPAPHRVELLTVADSVASQPDNRRPIPCWTLFVTGPRVREWGFYCDRGWVHWKWFTAPGDKGAVGKGCDA</sequence>
<dbReference type="RefSeq" id="WP_301815251.1">
    <property type="nucleotide sequence ID" value="NZ_JAUJZH010000034.1"/>
</dbReference>
<evidence type="ECO:0000313" key="2">
    <source>
        <dbReference type="Proteomes" id="UP001169027"/>
    </source>
</evidence>
<dbReference type="EMBL" id="JAUKVY010000034">
    <property type="protein sequence ID" value="MDO1537011.1"/>
    <property type="molecule type" value="Genomic_DNA"/>
</dbReference>
<protein>
    <recommendedName>
        <fullName evidence="3">Cysteine dioxygenase type I</fullName>
    </recommendedName>
</protein>
<evidence type="ECO:0000313" key="1">
    <source>
        <dbReference type="EMBL" id="MDO1537011.1"/>
    </source>
</evidence>
<comment type="caution">
    <text evidence="1">The sequence shown here is derived from an EMBL/GenBank/DDBJ whole genome shotgun (WGS) entry which is preliminary data.</text>
</comment>
<accession>A0ABT8SDL1</accession>
<keyword evidence="2" id="KW-1185">Reference proteome</keyword>
<evidence type="ECO:0008006" key="3">
    <source>
        <dbReference type="Google" id="ProtNLM"/>
    </source>
</evidence>
<name>A0ABT8SDL1_9BURK</name>
<proteinExistence type="predicted"/>
<dbReference type="Proteomes" id="UP001169027">
    <property type="component" value="Unassembled WGS sequence"/>
</dbReference>
<organism evidence="1 2">
    <name type="scientific">Variovorax ginsengisoli</name>
    <dbReference type="NCBI Taxonomy" id="363844"/>
    <lineage>
        <taxon>Bacteria</taxon>
        <taxon>Pseudomonadati</taxon>
        <taxon>Pseudomonadota</taxon>
        <taxon>Betaproteobacteria</taxon>
        <taxon>Burkholderiales</taxon>
        <taxon>Comamonadaceae</taxon>
        <taxon>Variovorax</taxon>
    </lineage>
</organism>